<dbReference type="EMBL" id="JARJCN010000044">
    <property type="protein sequence ID" value="KAJ7082729.1"/>
    <property type="molecule type" value="Genomic_DNA"/>
</dbReference>
<evidence type="ECO:0000256" key="1">
    <source>
        <dbReference type="SAM" id="MobiDB-lite"/>
    </source>
</evidence>
<organism evidence="2 4">
    <name type="scientific">Mycena belliarum</name>
    <dbReference type="NCBI Taxonomy" id="1033014"/>
    <lineage>
        <taxon>Eukaryota</taxon>
        <taxon>Fungi</taxon>
        <taxon>Dikarya</taxon>
        <taxon>Basidiomycota</taxon>
        <taxon>Agaricomycotina</taxon>
        <taxon>Agaricomycetes</taxon>
        <taxon>Agaricomycetidae</taxon>
        <taxon>Agaricales</taxon>
        <taxon>Marasmiineae</taxon>
        <taxon>Mycenaceae</taxon>
        <taxon>Mycena</taxon>
    </lineage>
</organism>
<evidence type="ECO:0000313" key="2">
    <source>
        <dbReference type="EMBL" id="KAJ7082723.1"/>
    </source>
</evidence>
<feature type="region of interest" description="Disordered" evidence="1">
    <location>
        <begin position="115"/>
        <end position="154"/>
    </location>
</feature>
<accession>A0AAD6XLE2</accession>
<sequence>MRRDTCIPCVWYLCTVFPTHRHLAGRLVSAVLIRLTSHVPANIFIQVLCVPRPGRWPLNLCLTCPRLRHNSGSGFYHARSDTIFGRPAITFKLLPRRRCPRNSPCTIPTVLAAPLESDSSFGDPASKPPRASGTSCAPRLKPQRATTRSSGISA</sequence>
<evidence type="ECO:0000313" key="4">
    <source>
        <dbReference type="Proteomes" id="UP001222325"/>
    </source>
</evidence>
<protein>
    <submittedName>
        <fullName evidence="2">Uncharacterized protein</fullName>
    </submittedName>
</protein>
<dbReference type="Proteomes" id="UP001222325">
    <property type="component" value="Unassembled WGS sequence"/>
</dbReference>
<name>A0AAD6XLE2_9AGAR</name>
<proteinExistence type="predicted"/>
<feature type="compositionally biased region" description="Polar residues" evidence="1">
    <location>
        <begin position="144"/>
        <end position="154"/>
    </location>
</feature>
<dbReference type="EMBL" id="JARJCN010000044">
    <property type="protein sequence ID" value="KAJ7082723.1"/>
    <property type="molecule type" value="Genomic_DNA"/>
</dbReference>
<evidence type="ECO:0000313" key="3">
    <source>
        <dbReference type="EMBL" id="KAJ7082729.1"/>
    </source>
</evidence>
<comment type="caution">
    <text evidence="2">The sequence shown here is derived from an EMBL/GenBank/DDBJ whole genome shotgun (WGS) entry which is preliminary data.</text>
</comment>
<keyword evidence="4" id="KW-1185">Reference proteome</keyword>
<dbReference type="AlphaFoldDB" id="A0AAD6XLE2"/>
<gene>
    <name evidence="2" type="ORF">B0H15DRAFT_438075</name>
    <name evidence="3" type="ORF">B0H15DRAFT_438237</name>
</gene>
<reference evidence="2" key="1">
    <citation type="submission" date="2023-03" db="EMBL/GenBank/DDBJ databases">
        <title>Massive genome expansion in bonnet fungi (Mycena s.s.) driven by repeated elements and novel gene families across ecological guilds.</title>
        <authorList>
            <consortium name="Lawrence Berkeley National Laboratory"/>
            <person name="Harder C.B."/>
            <person name="Miyauchi S."/>
            <person name="Viragh M."/>
            <person name="Kuo A."/>
            <person name="Thoen E."/>
            <person name="Andreopoulos B."/>
            <person name="Lu D."/>
            <person name="Skrede I."/>
            <person name="Drula E."/>
            <person name="Henrissat B."/>
            <person name="Morin E."/>
            <person name="Kohler A."/>
            <person name="Barry K."/>
            <person name="LaButti K."/>
            <person name="Morin E."/>
            <person name="Salamov A."/>
            <person name="Lipzen A."/>
            <person name="Mereny Z."/>
            <person name="Hegedus B."/>
            <person name="Baldrian P."/>
            <person name="Stursova M."/>
            <person name="Weitz H."/>
            <person name="Taylor A."/>
            <person name="Grigoriev I.V."/>
            <person name="Nagy L.G."/>
            <person name="Martin F."/>
            <person name="Kauserud H."/>
        </authorList>
    </citation>
    <scope>NUCLEOTIDE SEQUENCE</scope>
    <source>
        <strain evidence="2">CBHHK173m</strain>
    </source>
</reference>